<proteinExistence type="predicted"/>
<dbReference type="EMBL" id="GDHC01020202">
    <property type="protein sequence ID" value="JAP98426.1"/>
    <property type="molecule type" value="Transcribed_RNA"/>
</dbReference>
<evidence type="ECO:0000313" key="2">
    <source>
        <dbReference type="EMBL" id="JAP98426.1"/>
    </source>
</evidence>
<gene>
    <name evidence="2" type="ORF">g.22357</name>
</gene>
<protein>
    <submittedName>
        <fullName evidence="2">Uncharacterized protein</fullName>
    </submittedName>
</protein>
<evidence type="ECO:0000256" key="1">
    <source>
        <dbReference type="SAM" id="MobiDB-lite"/>
    </source>
</evidence>
<accession>A0A146KTB6</accession>
<organism evidence="2">
    <name type="scientific">Lygus hesperus</name>
    <name type="common">Western plant bug</name>
    <dbReference type="NCBI Taxonomy" id="30085"/>
    <lineage>
        <taxon>Eukaryota</taxon>
        <taxon>Metazoa</taxon>
        <taxon>Ecdysozoa</taxon>
        <taxon>Arthropoda</taxon>
        <taxon>Hexapoda</taxon>
        <taxon>Insecta</taxon>
        <taxon>Pterygota</taxon>
        <taxon>Neoptera</taxon>
        <taxon>Paraneoptera</taxon>
        <taxon>Hemiptera</taxon>
        <taxon>Heteroptera</taxon>
        <taxon>Panheteroptera</taxon>
        <taxon>Cimicomorpha</taxon>
        <taxon>Miridae</taxon>
        <taxon>Mirini</taxon>
        <taxon>Lygus</taxon>
    </lineage>
</organism>
<name>A0A146KTB6_LYGHE</name>
<reference evidence="2" key="1">
    <citation type="journal article" date="2016" name="Gigascience">
        <title>De novo construction of an expanded transcriptome assembly for the western tarnished plant bug, Lygus hesperus.</title>
        <authorList>
            <person name="Tassone E.E."/>
            <person name="Geib S.M."/>
            <person name="Hall B."/>
            <person name="Fabrick J.A."/>
            <person name="Brent C.S."/>
            <person name="Hull J.J."/>
        </authorList>
    </citation>
    <scope>NUCLEOTIDE SEQUENCE</scope>
</reference>
<feature type="region of interest" description="Disordered" evidence="1">
    <location>
        <begin position="56"/>
        <end position="76"/>
    </location>
</feature>
<dbReference type="AlphaFoldDB" id="A0A146KTB6"/>
<sequence>HTHHREECDSESGIRIQLRGMEPLQYPGICKRCVLANTDAAALHQTQQGAEFTSQQRHIRPSDSVEGGVANTADSEHKTQHESLLLRFHKRWSYLPGRHIRGICCTSVLRQLHQPRRLSTILSDDSAVLSESASACGPCTAFVGNTELQNDS</sequence>
<feature type="non-terminal residue" evidence="2">
    <location>
        <position position="1"/>
    </location>
</feature>